<name>A0A1G6LLI9_9FIRM</name>
<organism evidence="1 2">
    <name type="scientific">Succiniclasticum ruminis</name>
    <dbReference type="NCBI Taxonomy" id="40841"/>
    <lineage>
        <taxon>Bacteria</taxon>
        <taxon>Bacillati</taxon>
        <taxon>Bacillota</taxon>
        <taxon>Negativicutes</taxon>
        <taxon>Acidaminococcales</taxon>
        <taxon>Acidaminococcaceae</taxon>
        <taxon>Succiniclasticum</taxon>
    </lineage>
</organism>
<reference evidence="2" key="1">
    <citation type="submission" date="2016-10" db="EMBL/GenBank/DDBJ databases">
        <authorList>
            <person name="Varghese N."/>
            <person name="Submissions S."/>
        </authorList>
    </citation>
    <scope>NUCLEOTIDE SEQUENCE [LARGE SCALE GENOMIC DNA]</scope>
    <source>
        <strain evidence="2">DSM 11005</strain>
    </source>
</reference>
<proteinExistence type="predicted"/>
<dbReference type="AlphaFoldDB" id="A0A1G6LLI9"/>
<accession>A0A1G6LLI9</accession>
<dbReference type="NCBIfam" id="TIGR01784">
    <property type="entry name" value="T_den_put_tspse"/>
    <property type="match status" value="1"/>
</dbReference>
<dbReference type="Pfam" id="PF12784">
    <property type="entry name" value="PDDEXK_2"/>
    <property type="match status" value="1"/>
</dbReference>
<dbReference type="InterPro" id="IPR010106">
    <property type="entry name" value="RpnA"/>
</dbReference>
<evidence type="ECO:0000313" key="2">
    <source>
        <dbReference type="Proteomes" id="UP000198943"/>
    </source>
</evidence>
<evidence type="ECO:0000313" key="1">
    <source>
        <dbReference type="EMBL" id="SDC44172.1"/>
    </source>
</evidence>
<dbReference type="RefSeq" id="WP_176760448.1">
    <property type="nucleotide sequence ID" value="NZ_FMYW01000007.1"/>
</dbReference>
<evidence type="ECO:0008006" key="3">
    <source>
        <dbReference type="Google" id="ProtNLM"/>
    </source>
</evidence>
<dbReference type="EMBL" id="FMYW01000007">
    <property type="protein sequence ID" value="SDC44172.1"/>
    <property type="molecule type" value="Genomic_DNA"/>
</dbReference>
<dbReference type="Proteomes" id="UP000198943">
    <property type="component" value="Unassembled WGS sequence"/>
</dbReference>
<sequence length="288" mass="33542">MYSNIDWDAITIKNNFLFQETLRNKSLCKQLLERVLHIQVKTIRYMETEKTMKAQLSSKNTRLDVYVEDKDGNVADIEMQTTDTKSVINYDERDEKTIIRELPLRTRYYQNIIGTNMLRKGMHYRELKKAYVIFICTFDPFGADLPVYHFTYRCKEDCNLQMGDLTENIFLNVKAADKTDDEELAAFLRYVNGQKPDSSFTKKLDEEATRIKNNDDWRLKAMTLDMEIQDMKKRIAKREREKGKQEGLKEGAQNSKIEIAKAMLADGMEIAKVAKLTNLSVKEVTALA</sequence>
<protein>
    <recommendedName>
        <fullName evidence="3">Rpn family recombination-promoting nuclease/putative transposase</fullName>
    </recommendedName>
</protein>
<gene>
    <name evidence="1" type="ORF">SAMN04487864_107140</name>
</gene>
<keyword evidence="2" id="KW-1185">Reference proteome</keyword>